<keyword evidence="3 6" id="KW-0812">Transmembrane</keyword>
<evidence type="ECO:0000256" key="1">
    <source>
        <dbReference type="ARBA" id="ARBA00004651"/>
    </source>
</evidence>
<evidence type="ECO:0000256" key="4">
    <source>
        <dbReference type="ARBA" id="ARBA00022989"/>
    </source>
</evidence>
<dbReference type="KEGG" id="gac:GACE_0009"/>
<accession>A0A0A7GDQ1</accession>
<dbReference type="PANTHER" id="PTHR42703">
    <property type="entry name" value="NADH DEHYDROGENASE"/>
    <property type="match status" value="1"/>
</dbReference>
<organism evidence="8 9">
    <name type="scientific">Geoglobus acetivorans</name>
    <dbReference type="NCBI Taxonomy" id="565033"/>
    <lineage>
        <taxon>Archaea</taxon>
        <taxon>Methanobacteriati</taxon>
        <taxon>Methanobacteriota</taxon>
        <taxon>Archaeoglobi</taxon>
        <taxon>Archaeoglobales</taxon>
        <taxon>Archaeoglobaceae</taxon>
        <taxon>Geoglobus</taxon>
    </lineage>
</organism>
<feature type="transmembrane region" description="Helical" evidence="6">
    <location>
        <begin position="184"/>
        <end position="203"/>
    </location>
</feature>
<feature type="transmembrane region" description="Helical" evidence="6">
    <location>
        <begin position="369"/>
        <end position="392"/>
    </location>
</feature>
<dbReference type="Proteomes" id="UP000030624">
    <property type="component" value="Chromosome"/>
</dbReference>
<keyword evidence="4 6" id="KW-1133">Transmembrane helix</keyword>
<sequence>MEFVIYSLLILAVSGALSMKNKYIGLAGALIAALLTAVNNPLLLMILVIAIINLASLDLMKGFLRGVDYTLVGLIFVATVYAFYSQSLAFLLGMFVVASVPTYMMVMASDTGMRVEVGIKYMTFMVIATVLFLIGAVLMVHASATSSLALYYIGFTMLIVGLAIEVGAGPFHEWVPDVFDTADPIPVSVIASIAKFVPFVVAFKIVSSTHMGDEVITLIGSILAVVSMLVGNIGALTSQKPARILAYSTVANMGYIIAALIVAVKEEFIYLAFAGAMLQLLTNSLGKIGFFIGIKEKAMPTVETYVLALSFIGLPPLMGFWSKLYILSSLVYANFIWVAVLLVLNSAMSVPYYVRLMKTFEGTKGYRKVAAYLITLTAVLMLLTVVPPNWIIESSKLLMSYLAIGGV</sequence>
<dbReference type="PANTHER" id="PTHR42703:SF1">
    <property type="entry name" value="NA(+)_H(+) ANTIPORTER SUBUNIT D1"/>
    <property type="match status" value="1"/>
</dbReference>
<dbReference type="Pfam" id="PF00361">
    <property type="entry name" value="Proton_antipo_M"/>
    <property type="match status" value="1"/>
</dbReference>
<proteinExistence type="predicted"/>
<keyword evidence="5 6" id="KW-0472">Membrane</keyword>
<dbReference type="STRING" id="565033.GACE_0009"/>
<dbReference type="RefSeq" id="WP_048090136.1">
    <property type="nucleotide sequence ID" value="NZ_CP009552.1"/>
</dbReference>
<feature type="transmembrane region" description="Helical" evidence="6">
    <location>
        <begin position="121"/>
        <end position="144"/>
    </location>
</feature>
<evidence type="ECO:0000313" key="8">
    <source>
        <dbReference type="EMBL" id="AIY89072.1"/>
    </source>
</evidence>
<protein>
    <submittedName>
        <fullName evidence="8">F420H2-quinone oxidoreductase, subunit N</fullName>
    </submittedName>
</protein>
<evidence type="ECO:0000256" key="6">
    <source>
        <dbReference type="SAM" id="Phobius"/>
    </source>
</evidence>
<evidence type="ECO:0000313" key="9">
    <source>
        <dbReference type="Proteomes" id="UP000030624"/>
    </source>
</evidence>
<reference evidence="8 9" key="1">
    <citation type="journal article" date="2015" name="Appl. Environ. Microbiol.">
        <title>The Geoglobus acetivorans genome: Fe(III) reduction, acetate utilization, autotrophic growth, and degradation of aromatic compounds in a hyperthermophilic archaeon.</title>
        <authorList>
            <person name="Mardanov A.V."/>
            <person name="Slododkina G.B."/>
            <person name="Slobodkin A.I."/>
            <person name="Beletsky A.V."/>
            <person name="Gavrilov S.N."/>
            <person name="Kublanov I.V."/>
            <person name="Bonch-Osmolovskaya E.A."/>
            <person name="Skryabin K.G."/>
            <person name="Ravin N.V."/>
        </authorList>
    </citation>
    <scope>NUCLEOTIDE SEQUENCE [LARGE SCALE GENOMIC DNA]</scope>
    <source>
        <strain evidence="8 9">SBH6</strain>
    </source>
</reference>
<feature type="transmembrane region" description="Helical" evidence="6">
    <location>
        <begin position="28"/>
        <end position="54"/>
    </location>
</feature>
<feature type="transmembrane region" description="Helical" evidence="6">
    <location>
        <begin position="330"/>
        <end position="348"/>
    </location>
</feature>
<evidence type="ECO:0000259" key="7">
    <source>
        <dbReference type="Pfam" id="PF00361"/>
    </source>
</evidence>
<dbReference type="GO" id="GO:0005886">
    <property type="term" value="C:plasma membrane"/>
    <property type="evidence" value="ECO:0007669"/>
    <property type="project" value="UniProtKB-SubCell"/>
</dbReference>
<keyword evidence="2" id="KW-1003">Cell membrane</keyword>
<dbReference type="eggNOG" id="arCOG01540">
    <property type="taxonomic scope" value="Archaea"/>
</dbReference>
<dbReference type="EMBL" id="CP009552">
    <property type="protein sequence ID" value="AIY89072.1"/>
    <property type="molecule type" value="Genomic_DNA"/>
</dbReference>
<name>A0A0A7GDQ1_GEOAI</name>
<feature type="transmembrane region" description="Helical" evidence="6">
    <location>
        <begin position="150"/>
        <end position="172"/>
    </location>
</feature>
<dbReference type="GeneID" id="24796615"/>
<evidence type="ECO:0000256" key="2">
    <source>
        <dbReference type="ARBA" id="ARBA00022475"/>
    </source>
</evidence>
<feature type="transmembrane region" description="Helical" evidence="6">
    <location>
        <begin position="66"/>
        <end position="84"/>
    </location>
</feature>
<feature type="transmembrane region" description="Helical" evidence="6">
    <location>
        <begin position="244"/>
        <end position="263"/>
    </location>
</feature>
<dbReference type="HOGENOM" id="CLU_675446_0_0_2"/>
<gene>
    <name evidence="8" type="ORF">GACE_0009</name>
</gene>
<feature type="transmembrane region" description="Helical" evidence="6">
    <location>
        <begin position="215"/>
        <end position="237"/>
    </location>
</feature>
<dbReference type="InterPro" id="IPR001750">
    <property type="entry name" value="ND/Mrp_TM"/>
</dbReference>
<comment type="subcellular location">
    <subcellularLocation>
        <location evidence="1">Cell membrane</location>
        <topology evidence="1">Multi-pass membrane protein</topology>
    </subcellularLocation>
</comment>
<dbReference type="AlphaFoldDB" id="A0A0A7GDQ1"/>
<evidence type="ECO:0000256" key="5">
    <source>
        <dbReference type="ARBA" id="ARBA00023136"/>
    </source>
</evidence>
<feature type="transmembrane region" description="Helical" evidence="6">
    <location>
        <begin position="269"/>
        <end position="292"/>
    </location>
</feature>
<evidence type="ECO:0000256" key="3">
    <source>
        <dbReference type="ARBA" id="ARBA00022692"/>
    </source>
</evidence>
<dbReference type="InterPro" id="IPR050586">
    <property type="entry name" value="CPA3_Na-H_Antiporter_D"/>
</dbReference>
<feature type="domain" description="NADH:quinone oxidoreductase/Mrp antiporter transmembrane" evidence="7">
    <location>
        <begin position="95"/>
        <end position="348"/>
    </location>
</feature>
<feature type="transmembrane region" description="Helical" evidence="6">
    <location>
        <begin position="90"/>
        <end position="109"/>
    </location>
</feature>